<gene>
    <name evidence="2" type="ORF">BU23DRAFT_253517</name>
</gene>
<evidence type="ECO:0000313" key="2">
    <source>
        <dbReference type="EMBL" id="KAF1978225.1"/>
    </source>
</evidence>
<dbReference type="EMBL" id="ML976661">
    <property type="protein sequence ID" value="KAF1978225.1"/>
    <property type="molecule type" value="Genomic_DNA"/>
</dbReference>
<protein>
    <submittedName>
        <fullName evidence="2">Uncharacterized protein</fullName>
    </submittedName>
</protein>
<keyword evidence="1" id="KW-0812">Transmembrane</keyword>
<keyword evidence="1" id="KW-0472">Membrane</keyword>
<dbReference type="Proteomes" id="UP000800036">
    <property type="component" value="Unassembled WGS sequence"/>
</dbReference>
<evidence type="ECO:0000256" key="1">
    <source>
        <dbReference type="SAM" id="Phobius"/>
    </source>
</evidence>
<evidence type="ECO:0000313" key="3">
    <source>
        <dbReference type="Proteomes" id="UP000800036"/>
    </source>
</evidence>
<dbReference type="AlphaFoldDB" id="A0A6A5VMV8"/>
<organism evidence="2 3">
    <name type="scientific">Bimuria novae-zelandiae CBS 107.79</name>
    <dbReference type="NCBI Taxonomy" id="1447943"/>
    <lineage>
        <taxon>Eukaryota</taxon>
        <taxon>Fungi</taxon>
        <taxon>Dikarya</taxon>
        <taxon>Ascomycota</taxon>
        <taxon>Pezizomycotina</taxon>
        <taxon>Dothideomycetes</taxon>
        <taxon>Pleosporomycetidae</taxon>
        <taxon>Pleosporales</taxon>
        <taxon>Massarineae</taxon>
        <taxon>Didymosphaeriaceae</taxon>
        <taxon>Bimuria</taxon>
    </lineage>
</organism>
<keyword evidence="3" id="KW-1185">Reference proteome</keyword>
<sequence>MKPDTDPSEVAATRAWSSAICLCVRSFSGNVFSVFTRRHGSRIRANWRDVVLVLSPSTYQGHGRPLHQGAEPRRLSDRSTILDRFATPRLAAGQSRAHFHAIC</sequence>
<feature type="transmembrane region" description="Helical" evidence="1">
    <location>
        <begin position="15"/>
        <end position="35"/>
    </location>
</feature>
<accession>A0A6A5VMV8</accession>
<name>A0A6A5VMV8_9PLEO</name>
<keyword evidence="1" id="KW-1133">Transmembrane helix</keyword>
<reference evidence="2" key="1">
    <citation type="journal article" date="2020" name="Stud. Mycol.">
        <title>101 Dothideomycetes genomes: a test case for predicting lifestyles and emergence of pathogens.</title>
        <authorList>
            <person name="Haridas S."/>
            <person name="Albert R."/>
            <person name="Binder M."/>
            <person name="Bloem J."/>
            <person name="Labutti K."/>
            <person name="Salamov A."/>
            <person name="Andreopoulos B."/>
            <person name="Baker S."/>
            <person name="Barry K."/>
            <person name="Bills G."/>
            <person name="Bluhm B."/>
            <person name="Cannon C."/>
            <person name="Castanera R."/>
            <person name="Culley D."/>
            <person name="Daum C."/>
            <person name="Ezra D."/>
            <person name="Gonzalez J."/>
            <person name="Henrissat B."/>
            <person name="Kuo A."/>
            <person name="Liang C."/>
            <person name="Lipzen A."/>
            <person name="Lutzoni F."/>
            <person name="Magnuson J."/>
            <person name="Mondo S."/>
            <person name="Nolan M."/>
            <person name="Ohm R."/>
            <person name="Pangilinan J."/>
            <person name="Park H.-J."/>
            <person name="Ramirez L."/>
            <person name="Alfaro M."/>
            <person name="Sun H."/>
            <person name="Tritt A."/>
            <person name="Yoshinaga Y."/>
            <person name="Zwiers L.-H."/>
            <person name="Turgeon B."/>
            <person name="Goodwin S."/>
            <person name="Spatafora J."/>
            <person name="Crous P."/>
            <person name="Grigoriev I."/>
        </authorList>
    </citation>
    <scope>NUCLEOTIDE SEQUENCE</scope>
    <source>
        <strain evidence="2">CBS 107.79</strain>
    </source>
</reference>
<proteinExistence type="predicted"/>